<dbReference type="PANTHER" id="PTHR33232:SF18">
    <property type="entry name" value="PROTEIN SIEVE ELEMENT OCCLUSION B-LIKE"/>
    <property type="match status" value="1"/>
</dbReference>
<feature type="domain" description="Sieve element occlusion C-terminal" evidence="2">
    <location>
        <begin position="479"/>
        <end position="557"/>
    </location>
</feature>
<evidence type="ECO:0008006" key="4">
    <source>
        <dbReference type="Google" id="ProtNLM"/>
    </source>
</evidence>
<protein>
    <recommendedName>
        <fullName evidence="4">Sieve element occlusion N-terminal domain-containing protein</fullName>
    </recommendedName>
</protein>
<feature type="domain" description="Sieve element occlusion C-terminal" evidence="2">
    <location>
        <begin position="565"/>
        <end position="692"/>
    </location>
</feature>
<organism evidence="3">
    <name type="scientific">Fagus sylvatica</name>
    <name type="common">Beechnut</name>
    <dbReference type="NCBI Taxonomy" id="28930"/>
    <lineage>
        <taxon>Eukaryota</taxon>
        <taxon>Viridiplantae</taxon>
        <taxon>Streptophyta</taxon>
        <taxon>Embryophyta</taxon>
        <taxon>Tracheophyta</taxon>
        <taxon>Spermatophyta</taxon>
        <taxon>Magnoliopsida</taxon>
        <taxon>eudicotyledons</taxon>
        <taxon>Gunneridae</taxon>
        <taxon>Pentapetalae</taxon>
        <taxon>rosids</taxon>
        <taxon>fabids</taxon>
        <taxon>Fagales</taxon>
        <taxon>Fagaceae</taxon>
        <taxon>Fagus</taxon>
    </lineage>
</organism>
<evidence type="ECO:0000259" key="1">
    <source>
        <dbReference type="Pfam" id="PF14576"/>
    </source>
</evidence>
<dbReference type="Pfam" id="PF14576">
    <property type="entry name" value="SEO_N"/>
    <property type="match status" value="1"/>
</dbReference>
<evidence type="ECO:0000259" key="2">
    <source>
        <dbReference type="Pfam" id="PF14577"/>
    </source>
</evidence>
<evidence type="ECO:0000313" key="3">
    <source>
        <dbReference type="EMBL" id="SPC74657.1"/>
    </source>
</evidence>
<dbReference type="AlphaFoldDB" id="A0A2N9E6R3"/>
<gene>
    <name evidence="3" type="ORF">FSB_LOCUS2539</name>
</gene>
<dbReference type="InterPro" id="IPR039299">
    <property type="entry name" value="SEOA"/>
</dbReference>
<dbReference type="InterPro" id="IPR027944">
    <property type="entry name" value="SEO_C"/>
</dbReference>
<name>A0A2N9E6R3_FAGSY</name>
<feature type="domain" description="Sieve element occlusion N-terminal" evidence="1">
    <location>
        <begin position="24"/>
        <end position="322"/>
    </location>
</feature>
<reference evidence="3" key="1">
    <citation type="submission" date="2018-02" db="EMBL/GenBank/DDBJ databases">
        <authorList>
            <person name="Cohen D.B."/>
            <person name="Kent A.D."/>
        </authorList>
    </citation>
    <scope>NUCLEOTIDE SEQUENCE</scope>
</reference>
<dbReference type="GO" id="GO:0010088">
    <property type="term" value="P:phloem development"/>
    <property type="evidence" value="ECO:0007669"/>
    <property type="project" value="InterPro"/>
</dbReference>
<dbReference type="Pfam" id="PF14577">
    <property type="entry name" value="SEO_C"/>
    <property type="match status" value="2"/>
</dbReference>
<dbReference type="EMBL" id="OIVN01000118">
    <property type="protein sequence ID" value="SPC74657.1"/>
    <property type="molecule type" value="Genomic_DNA"/>
</dbReference>
<accession>A0A2N9E6R3</accession>
<dbReference type="PANTHER" id="PTHR33232">
    <property type="entry name" value="PROTEIN SIEVE ELEMENT OCCLUSION B-LIKE"/>
    <property type="match status" value="1"/>
</dbReference>
<proteinExistence type="predicted"/>
<dbReference type="InterPro" id="IPR027942">
    <property type="entry name" value="SEO_N"/>
</dbReference>
<sequence>MASNGLVGSSQQANKGGLSLFTLSDQDILNQIYSTHVHDDEKFDVESLFIIVENTLKRATSIVDNVVLGDHDDSWVFHGRHILRDLLRGEHDKKQGTQATIEDLEEKTPKASFSPPICTLKNISCEMQCKAPGEEIAHKTALSILNKLSNYSWDAKAVLTLAAFALDYGEFWLLAQNQSSDPLAKSVGTLRRVPILLKHPTLQKHRRALTDLNNVIKATLEVIECIFELEKLSNYDIKDVPALSTGVEHIPVNVYWAIVTVVSCTTQLCCLINDEDKKPELSLFAQKLNVIVTKLKRQITICRQQIEVTEAYWKLVKVFRTPMEIMEVFKGLIYTKDNVQPLIDGSTKKPVNIDVLKRKNVLLFISGLDISDDDISILRPIHDAIKKEDQYKIVWIPIVDQWTEDLHRKFEILRSKMPWYVVQYDSPIAGIRFVKEKWHFTGKPSVVVLNHQGKVECENAMHMIRVWGIKAFPFTSTVEETLSTSKEWIGHIATGFHPNIVNWIKDQKYIFFYGGKDNEWIQQFTKRATAIANDPVIKEARISIELLCVGKGSKGENNLGILGRFWTGIESLFISKTQRKTETDAVALEIQKLLSYKNESGWVVLSKGSSVVLSGHGTTVLKVLEEFDKWKEVVREKGFEFTFKEHHNKVLHTAHICCRIDIPKSSGKIPENMKCPDCPRVMETYVSFKCCHIDGAANGLH</sequence>